<dbReference type="Proteomes" id="UP000290921">
    <property type="component" value="Unassembled WGS sequence"/>
</dbReference>
<dbReference type="EMBL" id="QMAP01000013">
    <property type="protein sequence ID" value="RXI45342.1"/>
    <property type="molecule type" value="Genomic_DNA"/>
</dbReference>
<proteinExistence type="predicted"/>
<keyword evidence="1" id="KW-1133">Transmembrane helix</keyword>
<organism evidence="2 3">
    <name type="scientific">Clostridium tetani</name>
    <dbReference type="NCBI Taxonomy" id="1513"/>
    <lineage>
        <taxon>Bacteria</taxon>
        <taxon>Bacillati</taxon>
        <taxon>Bacillota</taxon>
        <taxon>Clostridia</taxon>
        <taxon>Eubacteriales</taxon>
        <taxon>Clostridiaceae</taxon>
        <taxon>Clostridium</taxon>
    </lineage>
</organism>
<evidence type="ECO:0000256" key="1">
    <source>
        <dbReference type="SAM" id="Phobius"/>
    </source>
</evidence>
<evidence type="ECO:0008006" key="4">
    <source>
        <dbReference type="Google" id="ProtNLM"/>
    </source>
</evidence>
<gene>
    <name evidence="2" type="ORF">DP130_12040</name>
</gene>
<accession>A0A4Q0VBJ6</accession>
<dbReference type="InterPro" id="IPR019635">
    <property type="entry name" value="DUF2500"/>
</dbReference>
<sequence length="131" mass="15886">MFIFQIVFIFIFVYIIFNIVKEYSENSKCPIITVKAKVIDKNQKTTTHIHNNNDMITHHHNTTYNATFKTEHDEEIPFSISRRFYNDLIEGDYGNLTYQGTWFKDFKKMSFDKEYNKENFKDFSSIKYKEY</sequence>
<dbReference type="RefSeq" id="WP_129030854.1">
    <property type="nucleotide sequence ID" value="NZ_AP026806.1"/>
</dbReference>
<reference evidence="2 3" key="1">
    <citation type="submission" date="2018-06" db="EMBL/GenBank/DDBJ databases">
        <title>Genome conservation of Clostridium tetani.</title>
        <authorList>
            <person name="Bruggemann H."/>
            <person name="Popoff M.R."/>
        </authorList>
    </citation>
    <scope>NUCLEOTIDE SEQUENCE [LARGE SCALE GENOMIC DNA]</scope>
    <source>
        <strain evidence="2 3">2017.061</strain>
    </source>
</reference>
<name>A0A4Q0VBJ6_CLOTA</name>
<evidence type="ECO:0000313" key="2">
    <source>
        <dbReference type="EMBL" id="RXI45342.1"/>
    </source>
</evidence>
<feature type="transmembrane region" description="Helical" evidence="1">
    <location>
        <begin position="6"/>
        <end position="23"/>
    </location>
</feature>
<dbReference type="Pfam" id="PF10694">
    <property type="entry name" value="DUF2500"/>
    <property type="match status" value="1"/>
</dbReference>
<keyword evidence="1" id="KW-0812">Transmembrane</keyword>
<evidence type="ECO:0000313" key="3">
    <source>
        <dbReference type="Proteomes" id="UP000290921"/>
    </source>
</evidence>
<keyword evidence="1" id="KW-0472">Membrane</keyword>
<dbReference type="Gene3D" id="2.40.50.660">
    <property type="match status" value="1"/>
</dbReference>
<protein>
    <recommendedName>
        <fullName evidence="4">DUF2500 domain-containing protein</fullName>
    </recommendedName>
</protein>
<dbReference type="AlphaFoldDB" id="A0A4Q0VBJ6"/>
<comment type="caution">
    <text evidence="2">The sequence shown here is derived from an EMBL/GenBank/DDBJ whole genome shotgun (WGS) entry which is preliminary data.</text>
</comment>